<name>A0A0F9FH36_9ZZZZ</name>
<comment type="caution">
    <text evidence="1">The sequence shown here is derived from an EMBL/GenBank/DDBJ whole genome shotgun (WGS) entry which is preliminary data.</text>
</comment>
<proteinExistence type="predicted"/>
<accession>A0A0F9FH36</accession>
<organism evidence="1">
    <name type="scientific">marine sediment metagenome</name>
    <dbReference type="NCBI Taxonomy" id="412755"/>
    <lineage>
        <taxon>unclassified sequences</taxon>
        <taxon>metagenomes</taxon>
        <taxon>ecological metagenomes</taxon>
    </lineage>
</organism>
<evidence type="ECO:0000313" key="1">
    <source>
        <dbReference type="EMBL" id="KKL85724.1"/>
    </source>
</evidence>
<dbReference type="AlphaFoldDB" id="A0A0F9FH36"/>
<reference evidence="1" key="1">
    <citation type="journal article" date="2015" name="Nature">
        <title>Complex archaea that bridge the gap between prokaryotes and eukaryotes.</title>
        <authorList>
            <person name="Spang A."/>
            <person name="Saw J.H."/>
            <person name="Jorgensen S.L."/>
            <person name="Zaremba-Niedzwiedzka K."/>
            <person name="Martijn J."/>
            <person name="Lind A.E."/>
            <person name="van Eijk R."/>
            <person name="Schleper C."/>
            <person name="Guy L."/>
            <person name="Ettema T.J."/>
        </authorList>
    </citation>
    <scope>NUCLEOTIDE SEQUENCE</scope>
</reference>
<dbReference type="EMBL" id="LAZR01021328">
    <property type="protein sequence ID" value="KKL85724.1"/>
    <property type="molecule type" value="Genomic_DNA"/>
</dbReference>
<gene>
    <name evidence="1" type="ORF">LCGC14_1951880</name>
</gene>
<sequence>MDAGQLKSTPSRELYEEKLAILEGKKDLIKKIWGKSSGNQMAASKESLSKGYLHGLMNENPLEGRQLLKEGFFNGRLDTTEQVKFEGQMESSIKGWKDKIDLEARTTTIEKYGGIEKLWLEGRLDTAAVNALSDEMDITMIEDGKGGVVSLTEKFPELKEINKDLLKIAAENTDIKSIESIAVVNKIADSVRRLNISPDKRTADGVLEDIMKVRGEIIEAVANRQMKSEKARGFLDQLTTPMIDKLSEAKGKANWLGFGNWKTPQDAMYDSVVNKLAQFPNMSEEVGERMKANVITQTLDELSRMKERFQPVTNEVAIAVAGRFIQAEWAKENPALQDIPKEGKLMRMKNGSVIKFLNGGVTVPFK</sequence>
<protein>
    <submittedName>
        <fullName evidence="1">Uncharacterized protein</fullName>
    </submittedName>
</protein>